<reference evidence="1 2" key="1">
    <citation type="journal article" date="2015" name="Genome Announc.">
        <title>Complete Genome Sequence of Methylobacterium aquaticum Strain 22A, Isolated from Racomitrium japonicum Moss.</title>
        <authorList>
            <person name="Tani A."/>
            <person name="Ogura Y."/>
            <person name="Hayashi T."/>
            <person name="Kimbara K."/>
        </authorList>
    </citation>
    <scope>NUCLEOTIDE SEQUENCE [LARGE SCALE GENOMIC DNA]</scope>
    <source>
        <strain evidence="1 2">MA-22A</strain>
    </source>
</reference>
<evidence type="ECO:0008006" key="3">
    <source>
        <dbReference type="Google" id="ProtNLM"/>
    </source>
</evidence>
<dbReference type="STRING" id="270351.Maq22A_c27780"/>
<proteinExistence type="predicted"/>
<dbReference type="Proteomes" id="UP000061432">
    <property type="component" value="Chromosome"/>
</dbReference>
<sequence length="37" mass="4001">MPAFYPALTVALVLACAWAAVAGLRRAARRLDERSGR</sequence>
<evidence type="ECO:0000313" key="2">
    <source>
        <dbReference type="Proteomes" id="UP000061432"/>
    </source>
</evidence>
<gene>
    <name evidence="1" type="ORF">Maq22A_c27780</name>
</gene>
<accession>A0A1Y0ZBY2</accession>
<organism evidence="1 2">
    <name type="scientific">Methylobacterium aquaticum</name>
    <dbReference type="NCBI Taxonomy" id="270351"/>
    <lineage>
        <taxon>Bacteria</taxon>
        <taxon>Pseudomonadati</taxon>
        <taxon>Pseudomonadota</taxon>
        <taxon>Alphaproteobacteria</taxon>
        <taxon>Hyphomicrobiales</taxon>
        <taxon>Methylobacteriaceae</taxon>
        <taxon>Methylobacterium</taxon>
    </lineage>
</organism>
<dbReference type="EMBL" id="AP014704">
    <property type="protein sequence ID" value="BAR47062.1"/>
    <property type="molecule type" value="Genomic_DNA"/>
</dbReference>
<name>A0A1Y0ZBY2_9HYPH</name>
<evidence type="ECO:0000313" key="1">
    <source>
        <dbReference type="EMBL" id="BAR47062.1"/>
    </source>
</evidence>
<protein>
    <recommendedName>
        <fullName evidence="3">Heme exporter protein D</fullName>
    </recommendedName>
</protein>
<reference evidence="2" key="2">
    <citation type="submission" date="2015-01" db="EMBL/GenBank/DDBJ databases">
        <title>Complete genome sequence of Methylobacterium aquaticum strain 22A.</title>
        <authorList>
            <person name="Tani A."/>
            <person name="Ogura Y."/>
            <person name="Hayashi T."/>
        </authorList>
    </citation>
    <scope>NUCLEOTIDE SEQUENCE [LARGE SCALE GENOMIC DNA]</scope>
    <source>
        <strain evidence="2">MA-22A</strain>
    </source>
</reference>
<dbReference type="AlphaFoldDB" id="A0A1Y0ZBY2"/>
<dbReference type="KEGG" id="maqu:Maq22A_c27780"/>